<accession>A0A6C0KYA1</accession>
<feature type="compositionally biased region" description="Basic residues" evidence="1">
    <location>
        <begin position="12"/>
        <end position="27"/>
    </location>
</feature>
<feature type="compositionally biased region" description="Basic residues" evidence="1">
    <location>
        <begin position="147"/>
        <end position="157"/>
    </location>
</feature>
<dbReference type="AlphaFoldDB" id="A0A6C0KYA1"/>
<feature type="compositionally biased region" description="Basic and acidic residues" evidence="1">
    <location>
        <begin position="1"/>
        <end position="11"/>
    </location>
</feature>
<feature type="region of interest" description="Disordered" evidence="1">
    <location>
        <begin position="1"/>
        <end position="32"/>
    </location>
</feature>
<protein>
    <submittedName>
        <fullName evidence="2">Uncharacterized protein</fullName>
    </submittedName>
</protein>
<name>A0A6C0KYA1_9ZZZZ</name>
<evidence type="ECO:0000313" key="2">
    <source>
        <dbReference type="EMBL" id="QHU22221.1"/>
    </source>
</evidence>
<reference evidence="2" key="1">
    <citation type="journal article" date="2020" name="Nature">
        <title>Giant virus diversity and host interactions through global metagenomics.</title>
        <authorList>
            <person name="Schulz F."/>
            <person name="Roux S."/>
            <person name="Paez-Espino D."/>
            <person name="Jungbluth S."/>
            <person name="Walsh D.A."/>
            <person name="Denef V.J."/>
            <person name="McMahon K.D."/>
            <person name="Konstantinidis K.T."/>
            <person name="Eloe-Fadrosh E.A."/>
            <person name="Kyrpides N.C."/>
            <person name="Woyke T."/>
        </authorList>
    </citation>
    <scope>NUCLEOTIDE SEQUENCE</scope>
    <source>
        <strain evidence="2">GVMAG-S-3300013286-35</strain>
    </source>
</reference>
<evidence type="ECO:0000256" key="1">
    <source>
        <dbReference type="SAM" id="MobiDB-lite"/>
    </source>
</evidence>
<feature type="region of interest" description="Disordered" evidence="1">
    <location>
        <begin position="128"/>
        <end position="157"/>
    </location>
</feature>
<feature type="compositionally biased region" description="Polar residues" evidence="1">
    <location>
        <begin position="128"/>
        <end position="138"/>
    </location>
</feature>
<dbReference type="EMBL" id="MN741002">
    <property type="protein sequence ID" value="QHU22221.1"/>
    <property type="molecule type" value="Genomic_DNA"/>
</dbReference>
<organism evidence="2">
    <name type="scientific">viral metagenome</name>
    <dbReference type="NCBI Taxonomy" id="1070528"/>
    <lineage>
        <taxon>unclassified sequences</taxon>
        <taxon>metagenomes</taxon>
        <taxon>organismal metagenomes</taxon>
    </lineage>
</organism>
<proteinExistence type="predicted"/>
<sequence>MFKSKIEDMVRRNSRKTRRSRKSRRSQRGGVAPIGLSATLPVTNWGRWSDFPQSYQWGPHTNAPAALANGGLYTNPQSTGPWASSPFPATQYAFAVEGSKVSGLPEVAYHQRPNDNFGASYSPITGTPITPNHWSTSGPAGPFVGGGKRRKTNRRRL</sequence>